<protein>
    <submittedName>
        <fullName evidence="1">Uncharacterized protein</fullName>
    </submittedName>
</protein>
<proteinExistence type="predicted"/>
<gene>
    <name evidence="1" type="ORF">S01H1_13911</name>
</gene>
<dbReference type="AlphaFoldDB" id="X0SX97"/>
<comment type="caution">
    <text evidence="1">The sequence shown here is derived from an EMBL/GenBank/DDBJ whole genome shotgun (WGS) entry which is preliminary data.</text>
</comment>
<reference evidence="1" key="1">
    <citation type="journal article" date="2014" name="Front. Microbiol.">
        <title>High frequency of phylogenetically diverse reductive dehalogenase-homologous genes in deep subseafloor sedimentary metagenomes.</title>
        <authorList>
            <person name="Kawai M."/>
            <person name="Futagami T."/>
            <person name="Toyoda A."/>
            <person name="Takaki Y."/>
            <person name="Nishi S."/>
            <person name="Hori S."/>
            <person name="Arai W."/>
            <person name="Tsubouchi T."/>
            <person name="Morono Y."/>
            <person name="Uchiyama I."/>
            <person name="Ito T."/>
            <person name="Fujiyama A."/>
            <person name="Inagaki F."/>
            <person name="Takami H."/>
        </authorList>
    </citation>
    <scope>NUCLEOTIDE SEQUENCE</scope>
    <source>
        <strain evidence="1">Expedition CK06-06</strain>
    </source>
</reference>
<dbReference type="EMBL" id="BARS01007202">
    <property type="protein sequence ID" value="GAF79766.1"/>
    <property type="molecule type" value="Genomic_DNA"/>
</dbReference>
<accession>X0SX97</accession>
<sequence>LEIIDRQEHLVLMSTNQLGTTFPLEKPQWGGRWHERVELDAVFQRFANAAQELTYPPEPEPPDMTVATWSVDPRFQESFSPYRFTVEDEDWIYDLDSAIPAGNHTLKIWDLTHDHLVKLVPVVLTGGQHYQITYHAGRLTLLGSET</sequence>
<feature type="non-terminal residue" evidence="1">
    <location>
        <position position="1"/>
    </location>
</feature>
<name>X0SX97_9ZZZZ</name>
<organism evidence="1">
    <name type="scientific">marine sediment metagenome</name>
    <dbReference type="NCBI Taxonomy" id="412755"/>
    <lineage>
        <taxon>unclassified sequences</taxon>
        <taxon>metagenomes</taxon>
        <taxon>ecological metagenomes</taxon>
    </lineage>
</organism>
<evidence type="ECO:0000313" key="1">
    <source>
        <dbReference type="EMBL" id="GAF79766.1"/>
    </source>
</evidence>